<organism evidence="1">
    <name type="scientific">Salmonella sp</name>
    <dbReference type="NCBI Taxonomy" id="599"/>
    <lineage>
        <taxon>Bacteria</taxon>
        <taxon>Pseudomonadati</taxon>
        <taxon>Pseudomonadota</taxon>
        <taxon>Gammaproteobacteria</taxon>
        <taxon>Enterobacterales</taxon>
        <taxon>Enterobacteriaceae</taxon>
        <taxon>Salmonella</taxon>
    </lineage>
</organism>
<reference evidence="1" key="1">
    <citation type="submission" date="2019-01" db="EMBL/GenBank/DDBJ databases">
        <title>Salmonella strain 1423 plasmid sequences.</title>
        <authorList>
            <person name="Chen K."/>
            <person name="Chen S."/>
        </authorList>
    </citation>
    <scope>NUCLEOTIDE SEQUENCE</scope>
    <source>
        <strain evidence="1">Sa1423</strain>
        <plasmid evidence="1">pSa1423-160k</plasmid>
    </source>
</reference>
<geneLocation type="plasmid" evidence="1">
    <name>pSa1423-160k</name>
</geneLocation>
<keyword evidence="1" id="KW-0614">Plasmid</keyword>
<dbReference type="AlphaFoldDB" id="A0A482ETB6"/>
<gene>
    <name evidence="1" type="ORF">NNIBIDOC_00103</name>
</gene>
<evidence type="ECO:0000313" key="1">
    <source>
        <dbReference type="EMBL" id="QBM91433.1"/>
    </source>
</evidence>
<sequence length="63" mass="7108">MNNMATKRLLSSFQNTKLTKKMEPRHHYDDNGVMINLTGACNYFVGGITTQQEEIDLEAAGLF</sequence>
<dbReference type="EMBL" id="MK356558">
    <property type="protein sequence ID" value="QBM91433.1"/>
    <property type="molecule type" value="Genomic_DNA"/>
</dbReference>
<accession>A0A482ETB6</accession>
<protein>
    <submittedName>
        <fullName evidence="1">Uncharacterized protein</fullName>
    </submittedName>
</protein>
<proteinExistence type="predicted"/>
<name>A0A482ETB6_SALSP</name>